<dbReference type="SMART" id="SM00717">
    <property type="entry name" value="SANT"/>
    <property type="match status" value="2"/>
</dbReference>
<feature type="compositionally biased region" description="Polar residues" evidence="13">
    <location>
        <begin position="870"/>
        <end position="881"/>
    </location>
</feature>
<name>A0A200QAT2_MACCD</name>
<feature type="compositionally biased region" description="Basic and acidic residues" evidence="13">
    <location>
        <begin position="110"/>
        <end position="126"/>
    </location>
</feature>
<dbReference type="OMA" id="KMGMAGE"/>
<keyword evidence="7" id="KW-0238">DNA-binding</keyword>
<evidence type="ECO:0000256" key="8">
    <source>
        <dbReference type="ARBA" id="ARBA00023187"/>
    </source>
</evidence>
<dbReference type="PROSITE" id="PS51294">
    <property type="entry name" value="HTH_MYB"/>
    <property type="match status" value="2"/>
</dbReference>
<evidence type="ECO:0000256" key="11">
    <source>
        <dbReference type="ARBA" id="ARBA00023306"/>
    </source>
</evidence>
<reference evidence="16 17" key="1">
    <citation type="journal article" date="2017" name="Mol. Plant">
        <title>The Genome of Medicinal Plant Macleaya cordata Provides New Insights into Benzylisoquinoline Alkaloids Metabolism.</title>
        <authorList>
            <person name="Liu X."/>
            <person name="Liu Y."/>
            <person name="Huang P."/>
            <person name="Ma Y."/>
            <person name="Qing Z."/>
            <person name="Tang Q."/>
            <person name="Cao H."/>
            <person name="Cheng P."/>
            <person name="Zheng Y."/>
            <person name="Yuan Z."/>
            <person name="Zhou Y."/>
            <person name="Liu J."/>
            <person name="Tang Z."/>
            <person name="Zhuo Y."/>
            <person name="Zhang Y."/>
            <person name="Yu L."/>
            <person name="Huang J."/>
            <person name="Yang P."/>
            <person name="Peng Q."/>
            <person name="Zhang J."/>
            <person name="Jiang W."/>
            <person name="Zhang Z."/>
            <person name="Lin K."/>
            <person name="Ro D.K."/>
            <person name="Chen X."/>
            <person name="Xiong X."/>
            <person name="Shang Y."/>
            <person name="Huang S."/>
            <person name="Zeng J."/>
        </authorList>
    </citation>
    <scope>NUCLEOTIDE SEQUENCE [LARGE SCALE GENOMIC DNA]</scope>
    <source>
        <strain evidence="17">cv. BLH2017</strain>
        <tissue evidence="16">Root</tissue>
    </source>
</reference>
<evidence type="ECO:0000256" key="7">
    <source>
        <dbReference type="ARBA" id="ARBA00023125"/>
    </source>
</evidence>
<dbReference type="PANTHER" id="PTHR45885">
    <property type="entry name" value="CELL DIVISION CYCLE 5-LIKE PROTEIN"/>
    <property type="match status" value="1"/>
</dbReference>
<dbReference type="STRING" id="56857.A0A200QAT2"/>
<evidence type="ECO:0000256" key="6">
    <source>
        <dbReference type="ARBA" id="ARBA00023054"/>
    </source>
</evidence>
<dbReference type="FunCoup" id="A0A200QAT2">
    <property type="interactions" value="3622"/>
</dbReference>
<dbReference type="InterPro" id="IPR017930">
    <property type="entry name" value="Myb_dom"/>
</dbReference>
<evidence type="ECO:0000256" key="10">
    <source>
        <dbReference type="ARBA" id="ARBA00023242"/>
    </source>
</evidence>
<comment type="caution">
    <text evidence="16">The sequence shown here is derived from an EMBL/GenBank/DDBJ whole genome shotgun (WGS) entry which is preliminary data.</text>
</comment>
<dbReference type="InterPro" id="IPR001005">
    <property type="entry name" value="SANT/Myb"/>
</dbReference>
<sequence>MRIMIKGGVWKNTEDEILKAAVMKYGKNQWARISSLLVRKSAKQCKARWYEWLDPSIKKTEWTREEDEKLLHLAKLMPTQWRTIAPIVGRTPSQCLERYEKLLDAACVKDENYEPNDDPRKLRPGEIDPNPESKPARPDPVDMDEDEKEMLSEARARLANTRGKKAKRKAREKQLEEARRLASLQKRRELKAAGIDTRQRKRKRKGIDYNAEIPFEKQPPPGFYDVTDEDRPVEQPKFPTTIEELEGKRRADVEAQLRKQDIAKNKIAQRQDAPSSVLQVNKLNDPETVRKRSKLMLPAPQISDHELEEIAKMGYASDLLSGNEELAEGSGATRALLANYSQTPRQGMTPFRTPQRTPGGKADAIMMEAENLARLRESQTPLLGGDNPELHPSDFSGVTPKKREIQTPNPMATPLSTPGAMGLTPRIAMTPSSDVYSLGMTPRGTPLRDELHINEDMDMPDSMKLELRRQAELRRNLRSGLTNLPQPRNEYQIVIQPLPQDNEEPEDRIEEDMSDRIAREKAEEEARQQALLRKRSKVLQRELPRPPTASLELIRNSLMRTDEDKSSFVPPTVIEQADEMVRKELLTLLEHDNAKYPLDEKVEKEKKKGGKRAPNGKSAYSIPEIEDFEEDELKEADSLIKEEVQFLRVAMGHENEPLDEFVKAHDACQEDLMYFPTRNAYGLSSVAGNTEKLAALQNEFDNVKKRMDDEAKKALRLEQKIKLLTHGYQMRGGKLWTQIEATFKQMDTAATELECFQALQKQEKLAASYRINSLVEEIKKQKELEQNLQQRYGNLIAEQDKIERLLEEYRLQAKIQEETKAQNIDIEMSESATNQTDMLGKESPKPVESEELGNTTIDQLNDDKDPTRLVDTSQEPDNTHSSPKDTETDGEQNSSKNMDLNLSHVAVAENKEASMQGNSCEGPTPSETRETADGENPSVVSLQAPAVPVHASAENGDSVPNSGTESIAVDSGDNAEVPNEELNALPHNTNPESEIPSEDHQIVKEACKQDGILSNAEDSIQHVADDAYSNGNSTLVPHGEEKTTISDVEAVGQNMDLDGAKEAVSTSDGNLTQKPVESVDNVVGLDQETTEKVAGNE</sequence>
<dbReference type="GO" id="GO:0003677">
    <property type="term" value="F:DNA binding"/>
    <property type="evidence" value="ECO:0007669"/>
    <property type="project" value="UniProtKB-KW"/>
</dbReference>
<keyword evidence="10" id="KW-0539">Nucleus</keyword>
<keyword evidence="2" id="KW-0507">mRNA processing</keyword>
<comment type="similarity">
    <text evidence="1">Belongs to the CEF1 family.</text>
</comment>
<dbReference type="FunFam" id="1.10.10.60:FF:000091">
    <property type="entry name" value="CDC5 cell division cycle 5-like"/>
    <property type="match status" value="1"/>
</dbReference>
<dbReference type="Pfam" id="PF11831">
    <property type="entry name" value="Myb_Cef"/>
    <property type="match status" value="1"/>
</dbReference>
<dbReference type="Proteomes" id="UP000195402">
    <property type="component" value="Unassembled WGS sequence"/>
</dbReference>
<evidence type="ECO:0000256" key="2">
    <source>
        <dbReference type="ARBA" id="ARBA00022664"/>
    </source>
</evidence>
<evidence type="ECO:0000256" key="4">
    <source>
        <dbReference type="ARBA" id="ARBA00022737"/>
    </source>
</evidence>
<evidence type="ECO:0000313" key="16">
    <source>
        <dbReference type="EMBL" id="OVA07556.1"/>
    </source>
</evidence>
<gene>
    <name evidence="16" type="ORF">BVC80_663g21</name>
</gene>
<dbReference type="EMBL" id="MVGT01002465">
    <property type="protein sequence ID" value="OVA07556.1"/>
    <property type="molecule type" value="Genomic_DNA"/>
</dbReference>
<keyword evidence="4" id="KW-0677">Repeat</keyword>
<dbReference type="OrthoDB" id="1410009at2759"/>
<dbReference type="GO" id="GO:0000974">
    <property type="term" value="C:Prp19 complex"/>
    <property type="evidence" value="ECO:0007669"/>
    <property type="project" value="InterPro"/>
</dbReference>
<feature type="domain" description="HTH myb-type" evidence="15">
    <location>
        <begin position="58"/>
        <end position="107"/>
    </location>
</feature>
<feature type="region of interest" description="Disordered" evidence="13">
    <location>
        <begin position="381"/>
        <end position="421"/>
    </location>
</feature>
<feature type="region of interest" description="Disordered" evidence="13">
    <location>
        <begin position="822"/>
        <end position="998"/>
    </location>
</feature>
<feature type="domain" description="Myb-like" evidence="14">
    <location>
        <begin position="54"/>
        <end position="103"/>
    </location>
</feature>
<evidence type="ECO:0000256" key="9">
    <source>
        <dbReference type="ARBA" id="ARBA00023204"/>
    </source>
</evidence>
<evidence type="ECO:0000256" key="3">
    <source>
        <dbReference type="ARBA" id="ARBA00022728"/>
    </source>
</evidence>
<keyword evidence="11" id="KW-0131">Cell cycle</keyword>
<dbReference type="InterPro" id="IPR047242">
    <property type="entry name" value="CDC5L/Cef1"/>
</dbReference>
<keyword evidence="8" id="KW-0508">mRNA splicing</keyword>
<dbReference type="GO" id="GO:0006355">
    <property type="term" value="P:regulation of DNA-templated transcription"/>
    <property type="evidence" value="ECO:0007669"/>
    <property type="project" value="UniProtKB-ARBA"/>
</dbReference>
<feature type="coiled-coil region" evidence="12">
    <location>
        <begin position="771"/>
        <end position="819"/>
    </location>
</feature>
<feature type="coiled-coil region" evidence="12">
    <location>
        <begin position="686"/>
        <end position="720"/>
    </location>
</feature>
<feature type="region of interest" description="Disordered" evidence="13">
    <location>
        <begin position="599"/>
        <end position="618"/>
    </location>
</feature>
<accession>A0A200QAT2</accession>
<evidence type="ECO:0000256" key="12">
    <source>
        <dbReference type="SAM" id="Coils"/>
    </source>
</evidence>
<evidence type="ECO:0000256" key="5">
    <source>
        <dbReference type="ARBA" id="ARBA00022763"/>
    </source>
</evidence>
<evidence type="ECO:0000256" key="1">
    <source>
        <dbReference type="ARBA" id="ARBA00010506"/>
    </source>
</evidence>
<feature type="compositionally biased region" description="Basic and acidic residues" evidence="13">
    <location>
        <begin position="839"/>
        <end position="848"/>
    </location>
</feature>
<feature type="compositionally biased region" description="Polar residues" evidence="13">
    <location>
        <begin position="891"/>
        <end position="900"/>
    </location>
</feature>
<evidence type="ECO:0000256" key="13">
    <source>
        <dbReference type="SAM" id="MobiDB-lite"/>
    </source>
</evidence>
<feature type="region of interest" description="Disordered" evidence="13">
    <location>
        <begin position="213"/>
        <end position="236"/>
    </location>
</feature>
<evidence type="ECO:0000313" key="17">
    <source>
        <dbReference type="Proteomes" id="UP000195402"/>
    </source>
</evidence>
<dbReference type="SUPFAM" id="SSF46689">
    <property type="entry name" value="Homeodomain-like"/>
    <property type="match status" value="1"/>
</dbReference>
<keyword evidence="17" id="KW-1185">Reference proteome</keyword>
<dbReference type="PANTHER" id="PTHR45885:SF1">
    <property type="entry name" value="CELL DIVISION CYCLE 5-LIKE PROTEIN"/>
    <property type="match status" value="1"/>
</dbReference>
<dbReference type="GO" id="GO:0000398">
    <property type="term" value="P:mRNA splicing, via spliceosome"/>
    <property type="evidence" value="ECO:0007669"/>
    <property type="project" value="InterPro"/>
</dbReference>
<feature type="compositionally biased region" description="Polar residues" evidence="13">
    <location>
        <begin position="406"/>
        <end position="416"/>
    </location>
</feature>
<feature type="region of interest" description="Disordered" evidence="13">
    <location>
        <begin position="110"/>
        <end position="150"/>
    </location>
</feature>
<keyword evidence="9" id="KW-0234">DNA repair</keyword>
<organism evidence="16 17">
    <name type="scientific">Macleaya cordata</name>
    <name type="common">Five-seeded plume-poppy</name>
    <name type="synonym">Bocconia cordata</name>
    <dbReference type="NCBI Taxonomy" id="56857"/>
    <lineage>
        <taxon>Eukaryota</taxon>
        <taxon>Viridiplantae</taxon>
        <taxon>Streptophyta</taxon>
        <taxon>Embryophyta</taxon>
        <taxon>Tracheophyta</taxon>
        <taxon>Spermatophyta</taxon>
        <taxon>Magnoliopsida</taxon>
        <taxon>Ranunculales</taxon>
        <taxon>Papaveraceae</taxon>
        <taxon>Papaveroideae</taxon>
        <taxon>Macleaya</taxon>
    </lineage>
</organism>
<dbReference type="Pfam" id="PF13921">
    <property type="entry name" value="Myb_DNA-bind_6"/>
    <property type="match status" value="1"/>
</dbReference>
<keyword evidence="6 12" id="KW-0175">Coiled coil</keyword>
<dbReference type="GO" id="GO:0005681">
    <property type="term" value="C:spliceosomal complex"/>
    <property type="evidence" value="ECO:0007669"/>
    <property type="project" value="UniProtKB-KW"/>
</dbReference>
<dbReference type="PROSITE" id="PS50090">
    <property type="entry name" value="MYB_LIKE"/>
    <property type="match status" value="2"/>
</dbReference>
<feature type="domain" description="Myb-like" evidence="14">
    <location>
        <begin position="2"/>
        <end position="53"/>
    </location>
</feature>
<evidence type="ECO:0000259" key="15">
    <source>
        <dbReference type="PROSITE" id="PS51294"/>
    </source>
</evidence>
<dbReference type="InterPro" id="IPR009057">
    <property type="entry name" value="Homeodomain-like_sf"/>
</dbReference>
<dbReference type="Gene3D" id="1.10.10.60">
    <property type="entry name" value="Homeodomain-like"/>
    <property type="match status" value="2"/>
</dbReference>
<dbReference type="GO" id="GO:0006281">
    <property type="term" value="P:DNA repair"/>
    <property type="evidence" value="ECO:0007669"/>
    <property type="project" value="UniProtKB-KW"/>
</dbReference>
<dbReference type="CDD" id="cd11659">
    <property type="entry name" value="SANT_CDC5_II"/>
    <property type="match status" value="1"/>
</dbReference>
<protein>
    <submittedName>
        <fullName evidence="16">SANT/Myb domain</fullName>
    </submittedName>
</protein>
<evidence type="ECO:0000259" key="14">
    <source>
        <dbReference type="PROSITE" id="PS50090"/>
    </source>
</evidence>
<proteinExistence type="inferred from homology"/>
<dbReference type="InterPro" id="IPR047240">
    <property type="entry name" value="SANT_CDC5L_II"/>
</dbReference>
<dbReference type="InterPro" id="IPR021786">
    <property type="entry name" value="Cdc5p/Cef1_C"/>
</dbReference>
<dbReference type="CDD" id="cd00167">
    <property type="entry name" value="SANT"/>
    <property type="match status" value="1"/>
</dbReference>
<dbReference type="InParanoid" id="A0A200QAT2"/>
<keyword evidence="5" id="KW-0227">DNA damage</keyword>
<dbReference type="FunFam" id="1.10.10.60:FF:000021">
    <property type="entry name" value="CDC5 cell division cycle 5-like"/>
    <property type="match status" value="1"/>
</dbReference>
<dbReference type="AlphaFoldDB" id="A0A200QAT2"/>
<keyword evidence="3" id="KW-0747">Spliceosome</keyword>
<feature type="domain" description="HTH myb-type" evidence="15">
    <location>
        <begin position="2"/>
        <end position="57"/>
    </location>
</feature>